<dbReference type="Pfam" id="PF01364">
    <property type="entry name" value="Peptidase_C25"/>
    <property type="match status" value="1"/>
</dbReference>
<dbReference type="Proteomes" id="UP000598971">
    <property type="component" value="Unassembled WGS sequence"/>
</dbReference>
<name>A0A8J8FE43_9BACT</name>
<proteinExistence type="predicted"/>
<dbReference type="SUPFAM" id="SSF52129">
    <property type="entry name" value="Caspase-like"/>
    <property type="match status" value="1"/>
</dbReference>
<dbReference type="InterPro" id="IPR013783">
    <property type="entry name" value="Ig-like_fold"/>
</dbReference>
<evidence type="ECO:0000313" key="3">
    <source>
        <dbReference type="EMBL" id="NNV56370.1"/>
    </source>
</evidence>
<gene>
    <name evidence="3" type="ORF">GD597_12945</name>
</gene>
<dbReference type="InterPro" id="IPR029031">
    <property type="entry name" value="Gingipain_N_sf"/>
</dbReference>
<dbReference type="RefSeq" id="WP_171608308.1">
    <property type="nucleotide sequence ID" value="NZ_WHPF01000008.1"/>
</dbReference>
<evidence type="ECO:0000313" key="4">
    <source>
        <dbReference type="Proteomes" id="UP000598971"/>
    </source>
</evidence>
<dbReference type="GO" id="GO:0008234">
    <property type="term" value="F:cysteine-type peptidase activity"/>
    <property type="evidence" value="ECO:0007669"/>
    <property type="project" value="InterPro"/>
</dbReference>
<comment type="caution">
    <text evidence="3">The sequence shown here is derived from an EMBL/GenBank/DDBJ whole genome shotgun (WGS) entry which is preliminary data.</text>
</comment>
<protein>
    <recommendedName>
        <fullName evidence="2">Gingipain domain-containing protein</fullName>
    </recommendedName>
</protein>
<dbReference type="EMBL" id="WHPF01000008">
    <property type="protein sequence ID" value="NNV56370.1"/>
    <property type="molecule type" value="Genomic_DNA"/>
</dbReference>
<dbReference type="Gene3D" id="2.60.40.4070">
    <property type="match status" value="1"/>
</dbReference>
<dbReference type="GO" id="GO:0006508">
    <property type="term" value="P:proteolysis"/>
    <property type="evidence" value="ECO:0007669"/>
    <property type="project" value="InterPro"/>
</dbReference>
<dbReference type="InterPro" id="IPR029030">
    <property type="entry name" value="Caspase-like_dom_sf"/>
</dbReference>
<organism evidence="3 4">
    <name type="scientific">Limnovirga soli</name>
    <dbReference type="NCBI Taxonomy" id="2656915"/>
    <lineage>
        <taxon>Bacteria</taxon>
        <taxon>Pseudomonadati</taxon>
        <taxon>Bacteroidota</taxon>
        <taxon>Chitinophagia</taxon>
        <taxon>Chitinophagales</taxon>
        <taxon>Chitinophagaceae</taxon>
        <taxon>Limnovirga</taxon>
    </lineage>
</organism>
<accession>A0A8J8FE43</accession>
<sequence>MRKFIIILLIFFCGLHAHGQVYNNEWIDYNKTYYKFKVGRTGLFRIFQSTLAAAGLGNTPAEQFQLWRNGEQVPIFTSVANGQIPANGYIEFWGIRNDGKPDKALYKDAGNQLSDALSLETDTAAFYLTANTNIAANFRLQEVVNDIAGNTLLPDPYFIHHYRYNLQFSLNPGKPVYFGEYVYSSTYDVGEWWASNDINPSDPLQINTGNLYVALSGPAAKLQVSFVGNSFLGVNRSVAAAINGTTIINQPLTTINAAILSNSVDLSLINTPAVNFSFSNISNDANDRIAVGFVDLEYPRLFDFDFAANFEFSLPANNAGNYLQISNFNKGIGAAPVLYDITNQKRYVADTAQTGVLRFALGPSSVDRNLVLVSEDNPNINPVSTLVKRNFVDFTNTAVQGDYLIITNKILTSGSTVINDYKAYRSSVAGGGYNAKIFDIDELVDQFAFGIKEHPLSVKNFLRYARTHFSAAPKFVFLIGKAVAYNEFRYNEASPYDEKLNLIPTFGWPASDNMLASDGFDPVPATPIGRLAVISSQEVQVYLDKLKQYEQAQQSTNQTIEEKIWMKTMVHVVGANDPSLDYLGTYLNTYKDIIQGPSYGANVTTFSRLTTGPETPVTNALMTQLFNGGVSMLNYFGHSAATSLDYNLYSPDQFSNFGKYPVFLVNGCNAGNIYSYDTSRLSLISSLSEKFVLAKDKGAIAFIASSHFGVANYLDTYNQSFYNSMGGAGYDKAIAINIKNAITTLVANTTLDSTTRYLHAEENILHGDPAIKINPHAKPDYVVEDPSVIINPSFISVADNAFTIKAIFYNIGSFAGDSVSVLVRRQYPDGSTIDMVNKKVKAFGYADSLMLNVPINTTKDIGTNKLIVTIDNAGEYDELSELNNTVTKTFEIYEDALKPVYPYNFSIVNRQNIKLVASTANPIMPTKAYIMQIDTTELFNSPLRYSETINSVGGVLEFNPGLTFTDSTVYYWRVAAVTSDGNNIWNKSSFIYLPGSSFGYNQSHVYQHLKSQDTRIYLDSFSRKWMFTPSLSAFKIVHSIFPTSGLQPSDFMIQINGGTVTKSACLGHSVIFNVFDPANLQLLYNQAVPSTTASGIYGGFMGSAGTCNVGGPAGTEHNFEFSYLDTTGRRKMRDFMDWIPDGYIVSARQIFDQPFDQQPFVDVWKNDEQIYGAGNSAYNRLLNAGFAGIDQYTYPRTWAFLYAKNTPLFSPQWVLTAGLDDQVALTRDIPTPDTLGYISSPLFGPAAAWKQVKWRGSSLDATAGDLPSVDVIGVDANGIETVLYTLTDAQQDIDISSVSPVQFPYIRLQMRNADSIHFTPYQLRYWRILYDPVPEGALAPNINYSFKDTLSLGQQSMFTIAFKNVSDVAFTDSIKVNFTINDAANVATNIPIPKLRKLNPGDTATINYQIDTKNYSGNNNIYLDINPENDQPEQTHFNNFLYKNFLVKPDDYKPVLDVTFDGIHILNNDVVSAAPQIIIKLKDESKYLLLDDTALLNVQLQYPDGTLRRFYFNNDTLRFTPATSGSADNTATVNFSPYFLQDGTYQLIVHGKDKTNNTAGSVDYVVSFQVYNKPMISNMFNYPNPFTSSTAFVFTITGSVVPQNIRIQVLTITGKIVKEITKEELGNLHIGRNITDYKWDGTDMYGQKLANGVYLYRVITNQNGNRLDKFPTYGTDGFEVNTDKYFNKGYGKMYLMR</sequence>
<evidence type="ECO:0000256" key="1">
    <source>
        <dbReference type="ARBA" id="ARBA00022729"/>
    </source>
</evidence>
<keyword evidence="4" id="KW-1185">Reference proteome</keyword>
<dbReference type="Gene3D" id="3.40.50.1460">
    <property type="match status" value="1"/>
</dbReference>
<evidence type="ECO:0000259" key="2">
    <source>
        <dbReference type="Pfam" id="PF01364"/>
    </source>
</evidence>
<dbReference type="InterPro" id="IPR001769">
    <property type="entry name" value="Gingipain"/>
</dbReference>
<feature type="domain" description="Gingipain" evidence="2">
    <location>
        <begin position="403"/>
        <end position="772"/>
    </location>
</feature>
<reference evidence="3" key="1">
    <citation type="submission" date="2019-10" db="EMBL/GenBank/DDBJ databases">
        <title>Draft genome sequence of Panacibacter sp. KCS-6.</title>
        <authorList>
            <person name="Yim K.J."/>
        </authorList>
    </citation>
    <scope>NUCLEOTIDE SEQUENCE</scope>
    <source>
        <strain evidence="3">KCS-6</strain>
    </source>
</reference>
<dbReference type="Gene3D" id="2.60.40.10">
    <property type="entry name" value="Immunoglobulins"/>
    <property type="match status" value="3"/>
</dbReference>
<keyword evidence="1" id="KW-0732">Signal</keyword>
<dbReference type="Gene3D" id="3.40.50.10390">
    <property type="entry name" value="Gingipain r, domain 1"/>
    <property type="match status" value="1"/>
</dbReference>